<dbReference type="SUPFAM" id="SSF64484">
    <property type="entry name" value="beta and beta-prime subunits of DNA dependent RNA-polymerase"/>
    <property type="match status" value="1"/>
</dbReference>
<dbReference type="Proteomes" id="UP001152795">
    <property type="component" value="Unassembled WGS sequence"/>
</dbReference>
<evidence type="ECO:0000313" key="13">
    <source>
        <dbReference type="Proteomes" id="UP001152795"/>
    </source>
</evidence>
<keyword evidence="10" id="KW-0804">Transcription</keyword>
<evidence type="ECO:0000313" key="12">
    <source>
        <dbReference type="EMBL" id="CAB4021290.1"/>
    </source>
</evidence>
<dbReference type="InterPro" id="IPR007120">
    <property type="entry name" value="DNA-dir_RNAP_su2_dom"/>
</dbReference>
<comment type="similarity">
    <text evidence="2">Belongs to the RNA polymerase beta chain family.</text>
</comment>
<evidence type="ECO:0000256" key="9">
    <source>
        <dbReference type="ARBA" id="ARBA00022833"/>
    </source>
</evidence>
<dbReference type="Gene3D" id="3.90.1800.10">
    <property type="entry name" value="RNA polymerase alpha subunit dimerisation domain"/>
    <property type="match status" value="1"/>
</dbReference>
<evidence type="ECO:0000256" key="2">
    <source>
        <dbReference type="ARBA" id="ARBA00006835"/>
    </source>
</evidence>
<evidence type="ECO:0000256" key="8">
    <source>
        <dbReference type="ARBA" id="ARBA00022771"/>
    </source>
</evidence>
<dbReference type="EC" id="2.7.7.6" evidence="3"/>
<organism evidence="12 13">
    <name type="scientific">Paramuricea clavata</name>
    <name type="common">Red gorgonian</name>
    <name type="synonym">Violescent sea-whip</name>
    <dbReference type="NCBI Taxonomy" id="317549"/>
    <lineage>
        <taxon>Eukaryota</taxon>
        <taxon>Metazoa</taxon>
        <taxon>Cnidaria</taxon>
        <taxon>Anthozoa</taxon>
        <taxon>Octocorallia</taxon>
        <taxon>Malacalcyonacea</taxon>
        <taxon>Plexauridae</taxon>
        <taxon>Paramuricea</taxon>
    </lineage>
</organism>
<sequence length="237" mass="26426">MPFSESGMTPDIIFNPHGFPSRMTIGMMIESMAGKSASMHGLVHDATPFTFSEDNSAIDYFGKMLIEAGYNYFGTERLYSGITGKEFEADIFFGIVYYQRLRHMVSDKYQVRATGPIDSLTHQPVQGRKRQGGIRFGEMERDALLAHGTSFLLQDRLMDCSDRSVGHVCVKCGSLLSPIFDKPASEMAAVASNVTRKWSCKICETSEDIKVLSLPYVFRYLVAELGAMNIKVSLDVK</sequence>
<dbReference type="GO" id="GO:0000428">
    <property type="term" value="C:DNA-directed RNA polymerase complex"/>
    <property type="evidence" value="ECO:0007669"/>
    <property type="project" value="UniProtKB-KW"/>
</dbReference>
<protein>
    <recommendedName>
        <fullName evidence="3">DNA-directed RNA polymerase</fullName>
        <ecNumber evidence="3">2.7.7.6</ecNumber>
    </recommendedName>
</protein>
<evidence type="ECO:0000256" key="1">
    <source>
        <dbReference type="ARBA" id="ARBA00004123"/>
    </source>
</evidence>
<dbReference type="FunFam" id="2.40.270.10:FF:000011">
    <property type="entry name" value="DNA-directed RNA polymerase subunit beta"/>
    <property type="match status" value="1"/>
</dbReference>
<dbReference type="Pfam" id="PF00562">
    <property type="entry name" value="RNA_pol_Rpb2_6"/>
    <property type="match status" value="1"/>
</dbReference>
<evidence type="ECO:0000256" key="11">
    <source>
        <dbReference type="ARBA" id="ARBA00023242"/>
    </source>
</evidence>
<dbReference type="Pfam" id="PF04560">
    <property type="entry name" value="RNA_pol_Rpb2_7"/>
    <property type="match status" value="1"/>
</dbReference>
<dbReference type="GO" id="GO:0003899">
    <property type="term" value="F:DNA-directed RNA polymerase activity"/>
    <property type="evidence" value="ECO:0007669"/>
    <property type="project" value="UniProtKB-EC"/>
</dbReference>
<dbReference type="AlphaFoldDB" id="A0A7D9KVY2"/>
<dbReference type="OrthoDB" id="5947723at2759"/>
<evidence type="ECO:0000256" key="3">
    <source>
        <dbReference type="ARBA" id="ARBA00012418"/>
    </source>
</evidence>
<evidence type="ECO:0000256" key="10">
    <source>
        <dbReference type="ARBA" id="ARBA00023163"/>
    </source>
</evidence>
<evidence type="ECO:0000256" key="4">
    <source>
        <dbReference type="ARBA" id="ARBA00022478"/>
    </source>
</evidence>
<proteinExistence type="inferred from homology"/>
<comment type="caution">
    <text evidence="12">The sequence shown here is derived from an EMBL/GenBank/DDBJ whole genome shotgun (WGS) entry which is preliminary data.</text>
</comment>
<dbReference type="InterPro" id="IPR007641">
    <property type="entry name" value="RNA_pol_Rpb2_7"/>
</dbReference>
<dbReference type="FunFam" id="3.90.1800.10:FF:000004">
    <property type="entry name" value="DNA-directed RNA polymerase subunit beta"/>
    <property type="match status" value="1"/>
</dbReference>
<evidence type="ECO:0000256" key="7">
    <source>
        <dbReference type="ARBA" id="ARBA00022723"/>
    </source>
</evidence>
<keyword evidence="6" id="KW-0548">Nucleotidyltransferase</keyword>
<dbReference type="GO" id="GO:0006351">
    <property type="term" value="P:DNA-templated transcription"/>
    <property type="evidence" value="ECO:0007669"/>
    <property type="project" value="InterPro"/>
</dbReference>
<dbReference type="GO" id="GO:0032549">
    <property type="term" value="F:ribonucleoside binding"/>
    <property type="evidence" value="ECO:0007669"/>
    <property type="project" value="InterPro"/>
</dbReference>
<gene>
    <name evidence="12" type="ORF">PACLA_8A035285</name>
</gene>
<keyword evidence="5" id="KW-0808">Transferase</keyword>
<dbReference type="GO" id="GO:0003677">
    <property type="term" value="F:DNA binding"/>
    <property type="evidence" value="ECO:0007669"/>
    <property type="project" value="InterPro"/>
</dbReference>
<accession>A0A7D9KVY2</accession>
<keyword evidence="9" id="KW-0862">Zinc</keyword>
<dbReference type="EMBL" id="CACRXK020011357">
    <property type="protein sequence ID" value="CAB4021290.1"/>
    <property type="molecule type" value="Genomic_DNA"/>
</dbReference>
<evidence type="ECO:0000256" key="6">
    <source>
        <dbReference type="ARBA" id="ARBA00022695"/>
    </source>
</evidence>
<keyword evidence="11" id="KW-0539">Nucleus</keyword>
<dbReference type="InterPro" id="IPR037033">
    <property type="entry name" value="DNA-dir_RNAP_su2_hyb_sf"/>
</dbReference>
<name>A0A7D9KVY2_PARCT</name>
<dbReference type="Gene3D" id="2.40.270.10">
    <property type="entry name" value="DNA-directed RNA polymerase, subunit 2, domain 6"/>
    <property type="match status" value="1"/>
</dbReference>
<dbReference type="GO" id="GO:0008270">
    <property type="term" value="F:zinc ion binding"/>
    <property type="evidence" value="ECO:0007669"/>
    <property type="project" value="UniProtKB-KW"/>
</dbReference>
<evidence type="ECO:0000256" key="5">
    <source>
        <dbReference type="ARBA" id="ARBA00022679"/>
    </source>
</evidence>
<keyword evidence="7" id="KW-0479">Metal-binding</keyword>
<keyword evidence="13" id="KW-1185">Reference proteome</keyword>
<dbReference type="PANTHER" id="PTHR20856">
    <property type="entry name" value="DNA-DIRECTED RNA POLYMERASE I SUBUNIT 2"/>
    <property type="match status" value="1"/>
</dbReference>
<dbReference type="InterPro" id="IPR015712">
    <property type="entry name" value="DNA-dir_RNA_pol_su2"/>
</dbReference>
<reference evidence="12" key="1">
    <citation type="submission" date="2020-04" db="EMBL/GenBank/DDBJ databases">
        <authorList>
            <person name="Alioto T."/>
            <person name="Alioto T."/>
            <person name="Gomez Garrido J."/>
        </authorList>
    </citation>
    <scope>NUCLEOTIDE SEQUENCE</scope>
    <source>
        <strain evidence="12">A484AB</strain>
    </source>
</reference>
<comment type="subcellular location">
    <subcellularLocation>
        <location evidence="1">Nucleus</location>
    </subcellularLocation>
</comment>
<keyword evidence="4 12" id="KW-0240">DNA-directed RNA polymerase</keyword>
<dbReference type="GO" id="GO:0005634">
    <property type="term" value="C:nucleus"/>
    <property type="evidence" value="ECO:0007669"/>
    <property type="project" value="UniProtKB-SubCell"/>
</dbReference>
<keyword evidence="8" id="KW-0863">Zinc-finger</keyword>